<feature type="binding site" evidence="2">
    <location>
        <position position="41"/>
    </location>
    <ligand>
        <name>Mg(2+)</name>
        <dbReference type="ChEBI" id="CHEBI:18420"/>
        <label>4</label>
    </ligand>
</feature>
<feature type="binding site" evidence="2">
    <location>
        <begin position="117"/>
        <end position="118"/>
    </location>
    <ligand>
        <name>ATP</name>
        <dbReference type="ChEBI" id="CHEBI:30616"/>
    </ligand>
</feature>
<comment type="caution">
    <text evidence="2">Lacks conserved residue(s) required for the propagation of feature annotation.</text>
</comment>
<keyword evidence="2" id="KW-0479">Metal-binding</keyword>
<keyword evidence="2" id="KW-0547">Nucleotide-binding</keyword>
<comment type="function">
    <text evidence="2">Catalyzes the ATP-dependent phosphorylation of thiamine-monophosphate (TMP) to form thiamine-pyrophosphate (TPP), the active form of vitamin B1.</text>
</comment>
<keyword evidence="1 2" id="KW-0784">Thiamine biosynthesis</keyword>
<dbReference type="InterPro" id="IPR006283">
    <property type="entry name" value="ThiL-like"/>
</dbReference>
<accession>A0A1M5ZKI8</accession>
<dbReference type="OrthoDB" id="9802811at2"/>
<feature type="binding site" evidence="2">
    <location>
        <position position="315"/>
    </location>
    <ligand>
        <name>substrate</name>
    </ligand>
</feature>
<comment type="miscellaneous">
    <text evidence="2">Reaction mechanism of ThiL seems to utilize a direct, inline transfer of the gamma-phosphate of ATP to TMP rather than a phosphorylated enzyme intermediate.</text>
</comment>
<dbReference type="EMBL" id="FQXE01000015">
    <property type="protein sequence ID" value="SHI24641.1"/>
    <property type="molecule type" value="Genomic_DNA"/>
</dbReference>
<evidence type="ECO:0000256" key="1">
    <source>
        <dbReference type="ARBA" id="ARBA00022977"/>
    </source>
</evidence>
<feature type="domain" description="PurM-like N-terminal" evidence="3">
    <location>
        <begin position="24"/>
        <end position="136"/>
    </location>
</feature>
<dbReference type="InterPro" id="IPR036676">
    <property type="entry name" value="PurM-like_C_sf"/>
</dbReference>
<dbReference type="InterPro" id="IPR016188">
    <property type="entry name" value="PurM-like_N"/>
</dbReference>
<keyword evidence="2 5" id="KW-0418">Kinase</keyword>
<dbReference type="Pfam" id="PF02769">
    <property type="entry name" value="AIRS_C"/>
    <property type="match status" value="1"/>
</dbReference>
<feature type="binding site" evidence="2">
    <location>
        <position position="50"/>
    </location>
    <ligand>
        <name>substrate</name>
    </ligand>
</feature>
<dbReference type="GO" id="GO:0005524">
    <property type="term" value="F:ATP binding"/>
    <property type="evidence" value="ECO:0007669"/>
    <property type="project" value="UniProtKB-UniRule"/>
</dbReference>
<evidence type="ECO:0000313" key="6">
    <source>
        <dbReference type="Proteomes" id="UP000184226"/>
    </source>
</evidence>
<sequence>MNTEFDLIARHFSRPAPSGFLGVGDDCALVPVAPGHHLATSTDLLVEGRHFFAGTDPAALGHKSLAVNLSDLAAMGAQPLACLLSLSLPDVDHDWLAAFAGGFYALAGEAGCPLVGGDTTRSPSGIVISVTVMGQVRPQLALRRAAARAGDDIWITGTLGAADIALRLLQNKLPADPSLLAAVRPALERPLPPWAFAQQLAGVAHAALDISDGLAQDLGHILAASGCGAELDYNALPVAPALRGLDSQLVQAAVLAGGDVYQLCFTAPVQARQRILALADAAALQATRAGRIVAEPGLRIWGAGGVPITLRNAGFDHFS</sequence>
<dbReference type="Gene3D" id="3.30.1330.10">
    <property type="entry name" value="PurM-like, N-terminal domain"/>
    <property type="match status" value="1"/>
</dbReference>
<comment type="catalytic activity">
    <reaction evidence="2">
        <text>thiamine phosphate + ATP = thiamine diphosphate + ADP</text>
        <dbReference type="Rhea" id="RHEA:15913"/>
        <dbReference type="ChEBI" id="CHEBI:30616"/>
        <dbReference type="ChEBI" id="CHEBI:37575"/>
        <dbReference type="ChEBI" id="CHEBI:58937"/>
        <dbReference type="ChEBI" id="CHEBI:456216"/>
        <dbReference type="EC" id="2.7.4.16"/>
    </reaction>
</comment>
<dbReference type="GO" id="GO:0009229">
    <property type="term" value="P:thiamine diphosphate biosynthetic process"/>
    <property type="evidence" value="ECO:0007669"/>
    <property type="project" value="UniProtKB-UniRule"/>
</dbReference>
<keyword evidence="6" id="KW-1185">Reference proteome</keyword>
<feature type="binding site" evidence="2">
    <location>
        <position position="144"/>
    </location>
    <ligand>
        <name>ATP</name>
        <dbReference type="ChEBI" id="CHEBI:30616"/>
    </ligand>
</feature>
<feature type="binding site" evidence="2">
    <location>
        <position position="71"/>
    </location>
    <ligand>
        <name>Mg(2+)</name>
        <dbReference type="ChEBI" id="CHEBI:18420"/>
        <label>3</label>
    </ligand>
</feature>
<feature type="binding site" evidence="2">
    <location>
        <position position="43"/>
    </location>
    <ligand>
        <name>Mg(2+)</name>
        <dbReference type="ChEBI" id="CHEBI:18420"/>
        <label>1</label>
    </ligand>
</feature>
<dbReference type="SUPFAM" id="SSF56042">
    <property type="entry name" value="PurM C-terminal domain-like"/>
    <property type="match status" value="1"/>
</dbReference>
<dbReference type="CDD" id="cd02194">
    <property type="entry name" value="ThiL"/>
    <property type="match status" value="1"/>
</dbReference>
<feature type="binding site" evidence="2">
    <location>
        <position position="26"/>
    </location>
    <ligand>
        <name>Mg(2+)</name>
        <dbReference type="ChEBI" id="CHEBI:18420"/>
        <label>3</label>
    </ligand>
</feature>
<dbReference type="GO" id="GO:0009030">
    <property type="term" value="F:thiamine-phosphate kinase activity"/>
    <property type="evidence" value="ECO:0007669"/>
    <property type="project" value="UniProtKB-UniRule"/>
</dbReference>
<proteinExistence type="inferred from homology"/>
<gene>
    <name evidence="2" type="primary">thiL</name>
    <name evidence="5" type="ORF">SAMN04488135_115105</name>
</gene>
<dbReference type="InterPro" id="IPR036921">
    <property type="entry name" value="PurM-like_N_sf"/>
</dbReference>
<organism evidence="5 6">
    <name type="scientific">Pollutimonas bauzanensis</name>
    <dbReference type="NCBI Taxonomy" id="658167"/>
    <lineage>
        <taxon>Bacteria</taxon>
        <taxon>Pseudomonadati</taxon>
        <taxon>Pseudomonadota</taxon>
        <taxon>Betaproteobacteria</taxon>
        <taxon>Burkholderiales</taxon>
        <taxon>Alcaligenaceae</taxon>
        <taxon>Pollutimonas</taxon>
    </lineage>
</organism>
<evidence type="ECO:0000259" key="4">
    <source>
        <dbReference type="Pfam" id="PF02769"/>
    </source>
</evidence>
<dbReference type="GO" id="GO:0009228">
    <property type="term" value="P:thiamine biosynthetic process"/>
    <property type="evidence" value="ECO:0007669"/>
    <property type="project" value="UniProtKB-KW"/>
</dbReference>
<dbReference type="STRING" id="658167.SAMN04488135_115105"/>
<dbReference type="UniPathway" id="UPA00060">
    <property type="reaction ID" value="UER00142"/>
</dbReference>
<keyword evidence="2" id="KW-0808">Transferase</keyword>
<evidence type="ECO:0000259" key="3">
    <source>
        <dbReference type="Pfam" id="PF00586"/>
    </source>
</evidence>
<comment type="pathway">
    <text evidence="2">Cofactor biosynthesis; thiamine diphosphate biosynthesis; thiamine diphosphate from thiamine phosphate: step 1/1.</text>
</comment>
<dbReference type="GO" id="GO:0000287">
    <property type="term" value="F:magnesium ion binding"/>
    <property type="evidence" value="ECO:0007669"/>
    <property type="project" value="UniProtKB-UniRule"/>
</dbReference>
<feature type="binding site" evidence="2">
    <location>
        <position position="43"/>
    </location>
    <ligand>
        <name>Mg(2+)</name>
        <dbReference type="ChEBI" id="CHEBI:18420"/>
        <label>2</label>
    </ligand>
</feature>
<evidence type="ECO:0000313" key="5">
    <source>
        <dbReference type="EMBL" id="SHI24641.1"/>
    </source>
</evidence>
<dbReference type="AlphaFoldDB" id="A0A1M5ZKI8"/>
<dbReference type="PANTHER" id="PTHR30270">
    <property type="entry name" value="THIAMINE-MONOPHOSPHATE KINASE"/>
    <property type="match status" value="1"/>
</dbReference>
<feature type="binding site" evidence="2">
    <location>
        <position position="212"/>
    </location>
    <ligand>
        <name>Mg(2+)</name>
        <dbReference type="ChEBI" id="CHEBI:18420"/>
        <label>5</label>
    </ligand>
</feature>
<dbReference type="PIRSF" id="PIRSF005303">
    <property type="entry name" value="Thiam_monoph_kin"/>
    <property type="match status" value="1"/>
</dbReference>
<dbReference type="NCBIfam" id="TIGR01379">
    <property type="entry name" value="thiL"/>
    <property type="match status" value="1"/>
</dbReference>
<feature type="binding site" evidence="2">
    <location>
        <position position="209"/>
    </location>
    <ligand>
        <name>Mg(2+)</name>
        <dbReference type="ChEBI" id="CHEBI:18420"/>
        <label>3</label>
    </ligand>
</feature>
<dbReference type="PANTHER" id="PTHR30270:SF0">
    <property type="entry name" value="THIAMINE-MONOPHOSPHATE KINASE"/>
    <property type="match status" value="1"/>
</dbReference>
<dbReference type="Gene3D" id="3.90.650.10">
    <property type="entry name" value="PurM-like C-terminal domain"/>
    <property type="match status" value="1"/>
</dbReference>
<keyword evidence="2" id="KW-0067">ATP-binding</keyword>
<keyword evidence="2" id="KW-0460">Magnesium</keyword>
<evidence type="ECO:0000256" key="2">
    <source>
        <dbReference type="HAMAP-Rule" id="MF_02128"/>
    </source>
</evidence>
<feature type="binding site" evidence="2">
    <location>
        <position position="71"/>
    </location>
    <ligand>
        <name>Mg(2+)</name>
        <dbReference type="ChEBI" id="CHEBI:18420"/>
        <label>4</label>
    </ligand>
</feature>
<feature type="binding site" evidence="2">
    <location>
        <position position="211"/>
    </location>
    <ligand>
        <name>ATP</name>
        <dbReference type="ChEBI" id="CHEBI:30616"/>
    </ligand>
</feature>
<dbReference type="Proteomes" id="UP000184226">
    <property type="component" value="Unassembled WGS sequence"/>
</dbReference>
<dbReference type="SUPFAM" id="SSF55326">
    <property type="entry name" value="PurM N-terminal domain-like"/>
    <property type="match status" value="1"/>
</dbReference>
<feature type="binding site" evidence="2">
    <location>
        <position position="259"/>
    </location>
    <ligand>
        <name>substrate</name>
    </ligand>
</feature>
<dbReference type="HAMAP" id="MF_02128">
    <property type="entry name" value="TMP_kinase"/>
    <property type="match status" value="1"/>
</dbReference>
<comment type="similarity">
    <text evidence="2">Belongs to the thiamine-monophosphate kinase family.</text>
</comment>
<feature type="binding site" evidence="2">
    <location>
        <position position="71"/>
    </location>
    <ligand>
        <name>Mg(2+)</name>
        <dbReference type="ChEBI" id="CHEBI:18420"/>
        <label>2</label>
    </ligand>
</feature>
<reference evidence="5 6" key="1">
    <citation type="submission" date="2016-11" db="EMBL/GenBank/DDBJ databases">
        <authorList>
            <person name="Jaros S."/>
            <person name="Januszkiewicz K."/>
            <person name="Wedrychowicz H."/>
        </authorList>
    </citation>
    <scope>NUCLEOTIDE SEQUENCE [LARGE SCALE GENOMIC DNA]</scope>
    <source>
        <strain evidence="5 6">CGMCC 1.10190</strain>
    </source>
</reference>
<protein>
    <recommendedName>
        <fullName evidence="2">Thiamine-monophosphate kinase</fullName>
        <shortName evidence="2">TMP kinase</shortName>
        <shortName evidence="2">Thiamine-phosphate kinase</shortName>
        <ecNumber evidence="2">2.7.4.16</ecNumber>
    </recommendedName>
</protein>
<name>A0A1M5ZKI8_9BURK</name>
<feature type="binding site" evidence="2">
    <location>
        <position position="26"/>
    </location>
    <ligand>
        <name>Mg(2+)</name>
        <dbReference type="ChEBI" id="CHEBI:18420"/>
        <label>4</label>
    </ligand>
</feature>
<feature type="domain" description="PurM-like C-terminal" evidence="4">
    <location>
        <begin position="149"/>
        <end position="300"/>
    </location>
</feature>
<dbReference type="EC" id="2.7.4.16" evidence="2"/>
<dbReference type="RefSeq" id="WP_073107842.1">
    <property type="nucleotide sequence ID" value="NZ_FQXE01000015.1"/>
</dbReference>
<feature type="binding site" evidence="2">
    <location>
        <position position="42"/>
    </location>
    <ligand>
        <name>Mg(2+)</name>
        <dbReference type="ChEBI" id="CHEBI:18420"/>
        <label>1</label>
    </ligand>
</feature>
<feature type="binding site" evidence="2">
    <location>
        <position position="118"/>
    </location>
    <ligand>
        <name>Mg(2+)</name>
        <dbReference type="ChEBI" id="CHEBI:18420"/>
        <label>1</label>
    </ligand>
</feature>
<dbReference type="Pfam" id="PF00586">
    <property type="entry name" value="AIRS"/>
    <property type="match status" value="1"/>
</dbReference>
<dbReference type="InterPro" id="IPR010918">
    <property type="entry name" value="PurM-like_C_dom"/>
</dbReference>